<dbReference type="EMBL" id="FOYO01000001">
    <property type="protein sequence ID" value="SFR32849.1"/>
    <property type="molecule type" value="Genomic_DNA"/>
</dbReference>
<dbReference type="STRING" id="670154.SAMN04488002_0214"/>
<organism evidence="2 3">
    <name type="scientific">Litoreibacter janthinus</name>
    <dbReference type="NCBI Taxonomy" id="670154"/>
    <lineage>
        <taxon>Bacteria</taxon>
        <taxon>Pseudomonadati</taxon>
        <taxon>Pseudomonadota</taxon>
        <taxon>Alphaproteobacteria</taxon>
        <taxon>Rhodobacterales</taxon>
        <taxon>Roseobacteraceae</taxon>
        <taxon>Litoreibacter</taxon>
    </lineage>
</organism>
<dbReference type="Pfam" id="PF13474">
    <property type="entry name" value="SnoaL_3"/>
    <property type="match status" value="1"/>
</dbReference>
<evidence type="ECO:0000313" key="3">
    <source>
        <dbReference type="Proteomes" id="UP000199658"/>
    </source>
</evidence>
<proteinExistence type="predicted"/>
<evidence type="ECO:0000259" key="1">
    <source>
        <dbReference type="Pfam" id="PF13474"/>
    </source>
</evidence>
<dbReference type="SUPFAM" id="SSF54427">
    <property type="entry name" value="NTF2-like"/>
    <property type="match status" value="1"/>
</dbReference>
<dbReference type="AlphaFoldDB" id="A0A1I6FSC8"/>
<dbReference type="InterPro" id="IPR032710">
    <property type="entry name" value="NTF2-like_dom_sf"/>
</dbReference>
<gene>
    <name evidence="2" type="ORF">SAMN04488002_0214</name>
</gene>
<reference evidence="3" key="1">
    <citation type="submission" date="2016-10" db="EMBL/GenBank/DDBJ databases">
        <authorList>
            <person name="Varghese N."/>
            <person name="Submissions S."/>
        </authorList>
    </citation>
    <scope>NUCLEOTIDE SEQUENCE [LARGE SCALE GENOMIC DNA]</scope>
    <source>
        <strain evidence="3">DSM 26921</strain>
    </source>
</reference>
<dbReference type="Gene3D" id="3.10.450.50">
    <property type="match status" value="1"/>
</dbReference>
<sequence length="142" mass="16371">MWEIEVEDNSEVHQEGMDFIGEYNLCFYHRDIEALKQLYATSAFTAFWDNHSGCDSRNLEDHFTKVSEFFQKGKQTESGEIEPLLIKDAQIRSCNGFALVTALLRYQSAPTPGVRSTFVLIKDEGRWKAIHIHHSFDPNEAQ</sequence>
<keyword evidence="3" id="KW-1185">Reference proteome</keyword>
<evidence type="ECO:0000313" key="2">
    <source>
        <dbReference type="EMBL" id="SFR32849.1"/>
    </source>
</evidence>
<feature type="domain" description="SnoaL-like" evidence="1">
    <location>
        <begin position="20"/>
        <end position="136"/>
    </location>
</feature>
<dbReference type="Proteomes" id="UP000199658">
    <property type="component" value="Unassembled WGS sequence"/>
</dbReference>
<protein>
    <submittedName>
        <fullName evidence="2">SnoaL-like domain-containing protein</fullName>
    </submittedName>
</protein>
<dbReference type="InterPro" id="IPR037401">
    <property type="entry name" value="SnoaL-like"/>
</dbReference>
<accession>A0A1I6FSC8</accession>
<name>A0A1I6FSC8_9RHOB</name>